<organism evidence="1 2">
    <name type="scientific">Candidatus Competibacter phosphatis</name>
    <dbReference type="NCBI Taxonomy" id="221280"/>
    <lineage>
        <taxon>Bacteria</taxon>
        <taxon>Pseudomonadati</taxon>
        <taxon>Pseudomonadota</taxon>
        <taxon>Gammaproteobacteria</taxon>
        <taxon>Candidatus Competibacteraceae</taxon>
        <taxon>Candidatus Competibacter</taxon>
    </lineage>
</organism>
<dbReference type="RefSeq" id="WP_169249425.1">
    <property type="nucleotide sequence ID" value="NZ_SPMZ01000040.1"/>
</dbReference>
<gene>
    <name evidence="1" type="ORF">E4P82_13715</name>
</gene>
<keyword evidence="2" id="KW-1185">Reference proteome</keyword>
<sequence>MRHLLLLLLRTVVLLPSYTLVLLIRLIKWLIAPPALLLQLLFGTPLALWRVRQPLRPHFAPIQETELPDAAWLTLADATASLTAAGFIHCDDFRSDDLIQGAVLWLRLLAQPEQGSVALIAHIRFAIGSRPPHDFVEFSTQLQDGRVLATNNLNLPYSLPPPAYMARLQLKDIWDPRALYALHQALVTTLAQVVDPNPSGRATHDPTGLLADNHAREIQALIAEGWLRTDRDSQTSRLRPWAALVGVWRQAWPLASLYLRAADRHARRVLANHGIDASVFVGSAATILVDRQSLPVGTEIATVRAGYSIVRPLAQHTDPHAVLEAVVTELDGGTEGAAQIRELRYTFRGCEDQPQRRIRRLYSFDILLDPTASQLAVTAVDREFEQMADEVEWDELTATTPLTPLVLGSWLYDLDRVLPVAQAALITRTDTLSLDSASLYVDETGAMRWQVVAWDHKDQPLHVVVDARSGSIPGEGAE</sequence>
<protein>
    <submittedName>
        <fullName evidence="1">Uncharacterized protein</fullName>
    </submittedName>
</protein>
<dbReference type="Proteomes" id="UP000760480">
    <property type="component" value="Unassembled WGS sequence"/>
</dbReference>
<accession>A0ABX1TN82</accession>
<evidence type="ECO:0000313" key="1">
    <source>
        <dbReference type="EMBL" id="NMQ20162.1"/>
    </source>
</evidence>
<evidence type="ECO:0000313" key="2">
    <source>
        <dbReference type="Proteomes" id="UP000760480"/>
    </source>
</evidence>
<comment type="caution">
    <text evidence="1">The sequence shown here is derived from an EMBL/GenBank/DDBJ whole genome shotgun (WGS) entry which is preliminary data.</text>
</comment>
<proteinExistence type="predicted"/>
<reference evidence="1 2" key="1">
    <citation type="submission" date="2019-03" db="EMBL/GenBank/DDBJ databases">
        <title>Metabolic reconstructions from genomes of highly enriched 'Candidatus Accumulibacter' and 'Candidatus Competibacter' bioreactor populations.</title>
        <authorList>
            <person name="Annavajhala M.K."/>
            <person name="Welles L."/>
            <person name="Abbas B."/>
            <person name="Sorokin D."/>
            <person name="Park H."/>
            <person name="Van Loosdrecht M."/>
            <person name="Chandran K."/>
        </authorList>
    </citation>
    <scope>NUCLEOTIDE SEQUENCE [LARGE SCALE GENOMIC DNA]</scope>
    <source>
        <strain evidence="1 2">SBR_G</strain>
    </source>
</reference>
<name>A0ABX1TN82_9GAMM</name>
<dbReference type="EMBL" id="SPMZ01000040">
    <property type="protein sequence ID" value="NMQ20162.1"/>
    <property type="molecule type" value="Genomic_DNA"/>
</dbReference>